<dbReference type="AlphaFoldDB" id="A0AAQ3M6D9"/>
<organism evidence="2 3">
    <name type="scientific">Acrodontium crateriforme</name>
    <dbReference type="NCBI Taxonomy" id="150365"/>
    <lineage>
        <taxon>Eukaryota</taxon>
        <taxon>Fungi</taxon>
        <taxon>Dikarya</taxon>
        <taxon>Ascomycota</taxon>
        <taxon>Pezizomycotina</taxon>
        <taxon>Dothideomycetes</taxon>
        <taxon>Dothideomycetidae</taxon>
        <taxon>Mycosphaerellales</taxon>
        <taxon>Teratosphaeriaceae</taxon>
        <taxon>Acrodontium</taxon>
    </lineage>
</organism>
<reference evidence="2 3" key="1">
    <citation type="submission" date="2023-11" db="EMBL/GenBank/DDBJ databases">
        <title>An acidophilic fungus is an integral part of prey digestion in a carnivorous sundew plant.</title>
        <authorList>
            <person name="Tsai I.J."/>
        </authorList>
    </citation>
    <scope>NUCLEOTIDE SEQUENCE [LARGE SCALE GENOMIC DNA]</scope>
    <source>
        <strain evidence="2">169a</strain>
    </source>
</reference>
<sequence>MVYSRNTYNTNSRYATSKKQDILPAIEKSRKIDWDRIQAYEKHRLYGIRLDWRANSEITRESTLINRLQTNRRRVASSLNTGGDNTSSIISSNSQSTQSQSNANKRRRKNTVQDELQALQQRQQAAQVRKMELENERQALELEARQIQIRNAIQSH</sequence>
<evidence type="ECO:0000313" key="3">
    <source>
        <dbReference type="Proteomes" id="UP001303373"/>
    </source>
</evidence>
<keyword evidence="3" id="KW-1185">Reference proteome</keyword>
<evidence type="ECO:0000313" key="2">
    <source>
        <dbReference type="EMBL" id="WPH02170.1"/>
    </source>
</evidence>
<name>A0AAQ3M6D9_9PEZI</name>
<proteinExistence type="predicted"/>
<gene>
    <name evidence="2" type="ORF">R9X50_00502500</name>
</gene>
<feature type="compositionally biased region" description="Low complexity" evidence="1">
    <location>
        <begin position="85"/>
        <end position="102"/>
    </location>
</feature>
<accession>A0AAQ3M6D9</accession>
<dbReference type="Proteomes" id="UP001303373">
    <property type="component" value="Chromosome 7"/>
</dbReference>
<dbReference type="EMBL" id="CP138586">
    <property type="protein sequence ID" value="WPH02170.1"/>
    <property type="molecule type" value="Genomic_DNA"/>
</dbReference>
<evidence type="ECO:0000256" key="1">
    <source>
        <dbReference type="SAM" id="MobiDB-lite"/>
    </source>
</evidence>
<protein>
    <submittedName>
        <fullName evidence="2">Uncharacterized protein</fullName>
    </submittedName>
</protein>
<feature type="region of interest" description="Disordered" evidence="1">
    <location>
        <begin position="77"/>
        <end position="113"/>
    </location>
</feature>